<feature type="coiled-coil region" evidence="5">
    <location>
        <begin position="164"/>
        <end position="227"/>
    </location>
</feature>
<dbReference type="Pfam" id="PF13923">
    <property type="entry name" value="zf-C3HC4_2"/>
    <property type="match status" value="1"/>
</dbReference>
<evidence type="ECO:0000313" key="9">
    <source>
        <dbReference type="EMBL" id="KAK2550479.1"/>
    </source>
</evidence>
<sequence>MGFDIERFSGKINEGLLCSICRDVLEEPLQAPCEHAFCTSCIQAWLTHYNSCPEDRLTLWPSDLKPIFRYMKNDLDALKIRCDNETRGCKALVRLDALKTHLKEECGYVKTSCSNEGCQEELNKRDLESHLKTCKFQTAECSKGCGLKVNKNEESEHNCIAELRKALIKNQKENEGKIRELKKEMESRLDSHRVHMVYKETSLQNQIEDLNLKVAELLRETKSLKAQRREELLREDPERTEILEWLRSLKYQDEIAERYCSSCNKRYLHVRKDTLHCLNDQVNQSCTSRCPKEEEAVLSHIRCSRGTKLRSWNGTSAGTGQGPLHAPTQSEGSSLNRALAESWRRTLDISSSPCTNQN</sequence>
<protein>
    <submittedName>
        <fullName evidence="9">E3 ubiquitin-protein ligase NRDP1</fullName>
    </submittedName>
</protein>
<feature type="domain" description="TRAF-type" evidence="8">
    <location>
        <begin position="100"/>
        <end position="145"/>
    </location>
</feature>
<evidence type="ECO:0000256" key="1">
    <source>
        <dbReference type="ARBA" id="ARBA00022723"/>
    </source>
</evidence>
<comment type="caution">
    <text evidence="9">The sequence shown here is derived from an EMBL/GenBank/DDBJ whole genome shotgun (WGS) entry which is preliminary data.</text>
</comment>
<feature type="region of interest" description="Disordered" evidence="6">
    <location>
        <begin position="312"/>
        <end position="337"/>
    </location>
</feature>
<dbReference type="InterPro" id="IPR013083">
    <property type="entry name" value="Znf_RING/FYVE/PHD"/>
</dbReference>
<evidence type="ECO:0000256" key="4">
    <source>
        <dbReference type="PROSITE-ProRule" id="PRU00207"/>
    </source>
</evidence>
<evidence type="ECO:0000256" key="3">
    <source>
        <dbReference type="ARBA" id="ARBA00022833"/>
    </source>
</evidence>
<reference evidence="9" key="2">
    <citation type="journal article" date="2023" name="Science">
        <title>Genomic signatures of disease resistance in endangered staghorn corals.</title>
        <authorList>
            <person name="Vollmer S.V."/>
            <person name="Selwyn J.D."/>
            <person name="Despard B.A."/>
            <person name="Roesel C.L."/>
        </authorList>
    </citation>
    <scope>NUCLEOTIDE SEQUENCE</scope>
    <source>
        <strain evidence="9">K2</strain>
    </source>
</reference>
<feature type="domain" description="RING-type" evidence="7">
    <location>
        <begin position="18"/>
        <end position="56"/>
    </location>
</feature>
<dbReference type="SMART" id="SM00184">
    <property type="entry name" value="RING"/>
    <property type="match status" value="1"/>
</dbReference>
<evidence type="ECO:0000259" key="7">
    <source>
        <dbReference type="PROSITE" id="PS50089"/>
    </source>
</evidence>
<dbReference type="GO" id="GO:0043122">
    <property type="term" value="P:regulation of canonical NF-kappaB signal transduction"/>
    <property type="evidence" value="ECO:0007669"/>
    <property type="project" value="TreeGrafter"/>
</dbReference>
<dbReference type="PROSITE" id="PS50145">
    <property type="entry name" value="ZF_TRAF"/>
    <property type="match status" value="1"/>
</dbReference>
<evidence type="ECO:0000256" key="2">
    <source>
        <dbReference type="ARBA" id="ARBA00022771"/>
    </source>
</evidence>
<keyword evidence="1 4" id="KW-0479">Metal-binding</keyword>
<dbReference type="PANTHER" id="PTHR10131">
    <property type="entry name" value="TNF RECEPTOR ASSOCIATED FACTOR"/>
    <property type="match status" value="1"/>
</dbReference>
<keyword evidence="2 4" id="KW-0863">Zinc-finger</keyword>
<organism evidence="9 10">
    <name type="scientific">Acropora cervicornis</name>
    <name type="common">Staghorn coral</name>
    <dbReference type="NCBI Taxonomy" id="6130"/>
    <lineage>
        <taxon>Eukaryota</taxon>
        <taxon>Metazoa</taxon>
        <taxon>Cnidaria</taxon>
        <taxon>Anthozoa</taxon>
        <taxon>Hexacorallia</taxon>
        <taxon>Scleractinia</taxon>
        <taxon>Astrocoeniina</taxon>
        <taxon>Acroporidae</taxon>
        <taxon>Acropora</taxon>
    </lineage>
</organism>
<dbReference type="InterPro" id="IPR001293">
    <property type="entry name" value="Znf_TRAF"/>
</dbReference>
<proteinExistence type="predicted"/>
<name>A0AAD9PX34_ACRCE</name>
<evidence type="ECO:0000259" key="8">
    <source>
        <dbReference type="PROSITE" id="PS50145"/>
    </source>
</evidence>
<dbReference type="PANTHER" id="PTHR10131:SF157">
    <property type="entry name" value="RECEPTOR-ASSOCIATED FACTOR, PUTATIVE-RELATED"/>
    <property type="match status" value="1"/>
</dbReference>
<evidence type="ECO:0000256" key="5">
    <source>
        <dbReference type="SAM" id="Coils"/>
    </source>
</evidence>
<feature type="compositionally biased region" description="Polar residues" evidence="6">
    <location>
        <begin position="327"/>
        <end position="336"/>
    </location>
</feature>
<keyword evidence="5" id="KW-0175">Coiled coil</keyword>
<evidence type="ECO:0000313" key="10">
    <source>
        <dbReference type="Proteomes" id="UP001249851"/>
    </source>
</evidence>
<accession>A0AAD9PX34</accession>
<dbReference type="SUPFAM" id="SSF57850">
    <property type="entry name" value="RING/U-box"/>
    <property type="match status" value="1"/>
</dbReference>
<dbReference type="EMBL" id="JARQWQ010000110">
    <property type="protein sequence ID" value="KAK2550479.1"/>
    <property type="molecule type" value="Genomic_DNA"/>
</dbReference>
<dbReference type="PROSITE" id="PS00518">
    <property type="entry name" value="ZF_RING_1"/>
    <property type="match status" value="1"/>
</dbReference>
<keyword evidence="10" id="KW-1185">Reference proteome</keyword>
<feature type="zinc finger region" description="TRAF-type" evidence="4">
    <location>
        <begin position="100"/>
        <end position="145"/>
    </location>
</feature>
<keyword evidence="3 4" id="KW-0862">Zinc</keyword>
<dbReference type="PROSITE" id="PS50089">
    <property type="entry name" value="ZF_RING_2"/>
    <property type="match status" value="1"/>
</dbReference>
<dbReference type="Proteomes" id="UP001249851">
    <property type="component" value="Unassembled WGS sequence"/>
</dbReference>
<dbReference type="InterPro" id="IPR001841">
    <property type="entry name" value="Znf_RING"/>
</dbReference>
<dbReference type="Gene3D" id="3.30.40.10">
    <property type="entry name" value="Zinc/RING finger domain, C3HC4 (zinc finger)"/>
    <property type="match status" value="2"/>
</dbReference>
<evidence type="ECO:0000256" key="6">
    <source>
        <dbReference type="SAM" id="MobiDB-lite"/>
    </source>
</evidence>
<dbReference type="SUPFAM" id="SSF49599">
    <property type="entry name" value="TRAF domain-like"/>
    <property type="match status" value="1"/>
</dbReference>
<gene>
    <name evidence="9" type="ORF">P5673_028843</name>
</gene>
<dbReference type="AlphaFoldDB" id="A0AAD9PX34"/>
<dbReference type="GO" id="GO:0008270">
    <property type="term" value="F:zinc ion binding"/>
    <property type="evidence" value="ECO:0007669"/>
    <property type="project" value="UniProtKB-KW"/>
</dbReference>
<reference evidence="9" key="1">
    <citation type="journal article" date="2023" name="G3 (Bethesda)">
        <title>Whole genome assembly and annotation of the endangered Caribbean coral Acropora cervicornis.</title>
        <authorList>
            <person name="Selwyn J.D."/>
            <person name="Vollmer S.V."/>
        </authorList>
    </citation>
    <scope>NUCLEOTIDE SEQUENCE</scope>
    <source>
        <strain evidence="9">K2</strain>
    </source>
</reference>
<dbReference type="InterPro" id="IPR017907">
    <property type="entry name" value="Znf_RING_CS"/>
</dbReference>